<dbReference type="PANTHER" id="PTHR44314">
    <property type="entry name" value="CILIA- AND FLAGELLA-ASSOCIATED PROTEIN 70"/>
    <property type="match status" value="1"/>
</dbReference>
<dbReference type="PANTHER" id="PTHR44314:SF1">
    <property type="entry name" value="CILIA- AND FLAGELLA-ASSOCIATED PROTEIN 70"/>
    <property type="match status" value="1"/>
</dbReference>
<proteinExistence type="predicted"/>
<dbReference type="InterPro" id="IPR052628">
    <property type="entry name" value="CFAP70"/>
</dbReference>
<dbReference type="GO" id="GO:0060271">
    <property type="term" value="P:cilium assembly"/>
    <property type="evidence" value="ECO:0007669"/>
    <property type="project" value="TreeGrafter"/>
</dbReference>
<name>A0A3B3RVP5_9TELE</name>
<keyword evidence="1" id="KW-0677">Repeat</keyword>
<dbReference type="GeneTree" id="ENSGT00390000013319"/>
<dbReference type="GO" id="GO:0031514">
    <property type="term" value="C:motile cilium"/>
    <property type="evidence" value="ECO:0007669"/>
    <property type="project" value="TreeGrafter"/>
</dbReference>
<dbReference type="AlphaFoldDB" id="A0A3B3RVP5"/>
<keyword evidence="4" id="KW-1185">Reference proteome</keyword>
<reference evidence="3" key="1">
    <citation type="submission" date="2025-08" db="UniProtKB">
        <authorList>
            <consortium name="Ensembl"/>
        </authorList>
    </citation>
    <scope>IDENTIFICATION</scope>
</reference>
<evidence type="ECO:0000313" key="3">
    <source>
        <dbReference type="Ensembl" id="ENSPKIP00000021935.1"/>
    </source>
</evidence>
<evidence type="ECO:0000313" key="4">
    <source>
        <dbReference type="Proteomes" id="UP000261540"/>
    </source>
</evidence>
<dbReference type="Ensembl" id="ENSPKIT00000002586.1">
    <property type="protein sequence ID" value="ENSPKIP00000021935.1"/>
    <property type="gene ID" value="ENSPKIG00000006136.1"/>
</dbReference>
<protein>
    <submittedName>
        <fullName evidence="3">Uncharacterized protein</fullName>
    </submittedName>
</protein>
<reference evidence="3" key="2">
    <citation type="submission" date="2025-09" db="UniProtKB">
        <authorList>
            <consortium name="Ensembl"/>
        </authorList>
    </citation>
    <scope>IDENTIFICATION</scope>
</reference>
<evidence type="ECO:0000256" key="1">
    <source>
        <dbReference type="ARBA" id="ARBA00022737"/>
    </source>
</evidence>
<dbReference type="GO" id="GO:0070062">
    <property type="term" value="C:extracellular exosome"/>
    <property type="evidence" value="ECO:0007669"/>
    <property type="project" value="TreeGrafter"/>
</dbReference>
<keyword evidence="2" id="KW-0802">TPR repeat</keyword>
<dbReference type="GO" id="GO:0003341">
    <property type="term" value="P:cilium movement"/>
    <property type="evidence" value="ECO:0007669"/>
    <property type="project" value="TreeGrafter"/>
</dbReference>
<accession>A0A3B3RVP5</accession>
<organism evidence="3 4">
    <name type="scientific">Paramormyrops kingsleyae</name>
    <dbReference type="NCBI Taxonomy" id="1676925"/>
    <lineage>
        <taxon>Eukaryota</taxon>
        <taxon>Metazoa</taxon>
        <taxon>Chordata</taxon>
        <taxon>Craniata</taxon>
        <taxon>Vertebrata</taxon>
        <taxon>Euteleostomi</taxon>
        <taxon>Actinopterygii</taxon>
        <taxon>Neopterygii</taxon>
        <taxon>Teleostei</taxon>
        <taxon>Osteoglossocephala</taxon>
        <taxon>Osteoglossomorpha</taxon>
        <taxon>Osteoglossiformes</taxon>
        <taxon>Mormyridae</taxon>
        <taxon>Paramormyrops</taxon>
    </lineage>
</organism>
<evidence type="ECO:0000256" key="2">
    <source>
        <dbReference type="ARBA" id="ARBA00022803"/>
    </source>
</evidence>
<dbReference type="Proteomes" id="UP000261540">
    <property type="component" value="Unplaced"/>
</dbReference>
<sequence length="303" mass="32578">MDQGAGEKPVPIQITVLRGKNMGVNKGESALNFVRAEFNSIMLGESQKLNASADLTLEYNFTCSFDCFGETNTLDDLAHKPVILTAVEILPKEQKKQKEEKTTVLGQGVVDLLPLLHGCRFNARVTRLSLSPGTQPSLDVTICATEPLLSDAQLSSSNLLRVLVEAAYAVPDVWSPAAPASYVVGFQVPLSAEKEQVLLLSKGLLKTGGEKEPLPRPKKWPLGPLLAPGADCIPGAFIEADPIEMESGELTGMEVGNTGRAPGELWHNTGRTLGGHWEGTSRTLGELFENTERALGEYREGTG</sequence>
<dbReference type="STRING" id="1676925.ENSPKIP00000021935"/>